<reference evidence="22 23" key="1">
    <citation type="submission" date="2024-09" db="EMBL/GenBank/DDBJ databases">
        <title>A chromosome-level genome assembly of Gray's grenadier anchovy, Coilia grayii.</title>
        <authorList>
            <person name="Fu Z."/>
        </authorList>
    </citation>
    <scope>NUCLEOTIDE SEQUENCE [LARGE SCALE GENOMIC DNA]</scope>
    <source>
        <strain evidence="22">G4</strain>
        <tissue evidence="22">Muscle</tissue>
    </source>
</reference>
<dbReference type="GO" id="GO:0034220">
    <property type="term" value="P:monoatomic ion transmembrane transport"/>
    <property type="evidence" value="ECO:0007669"/>
    <property type="project" value="UniProtKB-KW"/>
</dbReference>
<dbReference type="SUPFAM" id="SSF63712">
    <property type="entry name" value="Nicotinic receptor ligand binding domain-like"/>
    <property type="match status" value="1"/>
</dbReference>
<gene>
    <name evidence="22" type="ORF">ACEWY4_017363</name>
</gene>
<evidence type="ECO:0000256" key="14">
    <source>
        <dbReference type="ARBA" id="ARBA00023303"/>
    </source>
</evidence>
<dbReference type="FunFam" id="2.70.170.10:FF:000017">
    <property type="entry name" value="5-hydroxytryptamine receptor 3A"/>
    <property type="match status" value="1"/>
</dbReference>
<dbReference type="AlphaFoldDB" id="A0ABD1JHP9"/>
<keyword evidence="4 20" id="KW-0732">Signal</keyword>
<evidence type="ECO:0000256" key="9">
    <source>
        <dbReference type="ARBA" id="ARBA00023157"/>
    </source>
</evidence>
<keyword evidence="9" id="KW-1015">Disulfide bond</keyword>
<keyword evidence="10" id="KW-0675">Receptor</keyword>
<dbReference type="InterPro" id="IPR036734">
    <property type="entry name" value="Neur_chan_lig-bd_sf"/>
</dbReference>
<evidence type="ECO:0000256" key="8">
    <source>
        <dbReference type="ARBA" id="ARBA00023136"/>
    </source>
</evidence>
<evidence type="ECO:0000256" key="15">
    <source>
        <dbReference type="ARBA" id="ARBA00034104"/>
    </source>
</evidence>
<keyword evidence="12" id="KW-0628">Postsynaptic cell membrane</keyword>
<keyword evidence="5 20" id="KW-1133">Transmembrane helix</keyword>
<comment type="subcellular location">
    <subcellularLocation>
        <location evidence="15">Postsynaptic cell membrane</location>
        <topology evidence="15">Multi-pass membrane protein</topology>
    </subcellularLocation>
</comment>
<evidence type="ECO:0000256" key="12">
    <source>
        <dbReference type="ARBA" id="ARBA00023257"/>
    </source>
</evidence>
<feature type="transmembrane region" description="Helical" evidence="20">
    <location>
        <begin position="279"/>
        <end position="298"/>
    </location>
</feature>
<evidence type="ECO:0000256" key="16">
    <source>
        <dbReference type="ARBA" id="ARBA00034430"/>
    </source>
</evidence>
<proteinExistence type="inferred from homology"/>
<evidence type="ECO:0000256" key="20">
    <source>
        <dbReference type="RuleBase" id="RU000687"/>
    </source>
</evidence>
<dbReference type="EMBL" id="JBHFQA010000015">
    <property type="protein sequence ID" value="KAL2086304.1"/>
    <property type="molecule type" value="Genomic_DNA"/>
</dbReference>
<evidence type="ECO:0000256" key="17">
    <source>
        <dbReference type="ARBA" id="ARBA00036239"/>
    </source>
</evidence>
<comment type="catalytic activity">
    <reaction evidence="18">
        <text>Ca(2+)(in) = Ca(2+)(out)</text>
        <dbReference type="Rhea" id="RHEA:29671"/>
        <dbReference type="ChEBI" id="CHEBI:29108"/>
    </reaction>
</comment>
<feature type="chain" id="PRO_5044525618" description="Neurotransmitter-gated ion-channel ligand-binding domain-containing protein" evidence="20">
    <location>
        <begin position="28"/>
        <end position="477"/>
    </location>
</feature>
<evidence type="ECO:0000256" key="4">
    <source>
        <dbReference type="ARBA" id="ARBA00022729"/>
    </source>
</evidence>
<feature type="domain" description="Neurotransmitter-gated ion-channel ligand-binding" evidence="21">
    <location>
        <begin position="51"/>
        <end position="227"/>
    </location>
</feature>
<keyword evidence="23" id="KW-1185">Reference proteome</keyword>
<dbReference type="Pfam" id="PF02931">
    <property type="entry name" value="Neur_chan_LBD"/>
    <property type="match status" value="1"/>
</dbReference>
<comment type="function">
    <text evidence="19">Forms serotonin (5-hydroxytryptamine/5-HT3)-activated cation-selective channel complexes, which when activated cause fast, depolarizing responses in neurons.</text>
</comment>
<name>A0ABD1JHP9_9TELE</name>
<dbReference type="InterPro" id="IPR006202">
    <property type="entry name" value="Neur_chan_lig-bd"/>
</dbReference>
<evidence type="ECO:0000256" key="2">
    <source>
        <dbReference type="ARBA" id="ARBA00022475"/>
    </source>
</evidence>
<comment type="catalytic activity">
    <reaction evidence="17">
        <text>Na(+)(in) = Na(+)(out)</text>
        <dbReference type="Rhea" id="RHEA:34963"/>
        <dbReference type="ChEBI" id="CHEBI:29101"/>
    </reaction>
</comment>
<organism evidence="22 23">
    <name type="scientific">Coilia grayii</name>
    <name type="common">Gray's grenadier anchovy</name>
    <dbReference type="NCBI Taxonomy" id="363190"/>
    <lineage>
        <taxon>Eukaryota</taxon>
        <taxon>Metazoa</taxon>
        <taxon>Chordata</taxon>
        <taxon>Craniata</taxon>
        <taxon>Vertebrata</taxon>
        <taxon>Euteleostomi</taxon>
        <taxon>Actinopterygii</taxon>
        <taxon>Neopterygii</taxon>
        <taxon>Teleostei</taxon>
        <taxon>Clupei</taxon>
        <taxon>Clupeiformes</taxon>
        <taxon>Clupeoidei</taxon>
        <taxon>Engraulidae</taxon>
        <taxon>Coilinae</taxon>
        <taxon>Coilia</taxon>
    </lineage>
</organism>
<keyword evidence="2" id="KW-1003">Cell membrane</keyword>
<evidence type="ECO:0000259" key="21">
    <source>
        <dbReference type="Pfam" id="PF02931"/>
    </source>
</evidence>
<evidence type="ECO:0000256" key="7">
    <source>
        <dbReference type="ARBA" id="ARBA00023065"/>
    </source>
</evidence>
<comment type="catalytic activity">
    <reaction evidence="16">
        <text>K(+)(in) = K(+)(out)</text>
        <dbReference type="Rhea" id="RHEA:29463"/>
        <dbReference type="ChEBI" id="CHEBI:29103"/>
    </reaction>
</comment>
<keyword evidence="8 20" id="KW-0472">Membrane</keyword>
<dbReference type="Gene3D" id="1.20.58.390">
    <property type="entry name" value="Neurotransmitter-gated ion-channel transmembrane domain"/>
    <property type="match status" value="1"/>
</dbReference>
<feature type="signal peptide" evidence="20">
    <location>
        <begin position="1"/>
        <end position="27"/>
    </location>
</feature>
<evidence type="ECO:0000256" key="10">
    <source>
        <dbReference type="ARBA" id="ARBA00023170"/>
    </source>
</evidence>
<dbReference type="Gene3D" id="2.70.170.10">
    <property type="entry name" value="Neurotransmitter-gated ion-channel ligand-binding domain"/>
    <property type="match status" value="1"/>
</dbReference>
<evidence type="ECO:0000256" key="6">
    <source>
        <dbReference type="ARBA" id="ARBA00023018"/>
    </source>
</evidence>
<evidence type="ECO:0000313" key="22">
    <source>
        <dbReference type="EMBL" id="KAL2086304.1"/>
    </source>
</evidence>
<dbReference type="InterPro" id="IPR036719">
    <property type="entry name" value="Neuro-gated_channel_TM_sf"/>
</dbReference>
<dbReference type="InterPro" id="IPR006201">
    <property type="entry name" value="Neur_channel"/>
</dbReference>
<dbReference type="GO" id="GO:0045211">
    <property type="term" value="C:postsynaptic membrane"/>
    <property type="evidence" value="ECO:0007669"/>
    <property type="project" value="UniProtKB-SubCell"/>
</dbReference>
<feature type="transmembrane region" description="Helical" evidence="20">
    <location>
        <begin position="343"/>
        <end position="366"/>
    </location>
</feature>
<dbReference type="InterPro" id="IPR038050">
    <property type="entry name" value="Neuro_actylchol_rec"/>
</dbReference>
<dbReference type="PRINTS" id="PR00252">
    <property type="entry name" value="NRIONCHANNEL"/>
</dbReference>
<sequence>MLLSTVRDTGTLPCGAVLLWVTHLTTCFTDIPCGTADASTDPASPTLTQWLSSILDSEAAQLRPVRDWQRSVSVRVDLNIRSVLDVDEKSERLLLYVLYTQAWLNEFLRWDPGQFGGVQQVTLPADKLWRPDLILYEIAGLEDYDRSTQLSVTHNGWVEQYQPRLLETSCPLNLFHFPLDTHTCNLTFMSQTHTVGEMELYWGPGMSDGWEDTSFSRGEWELIAISAITSHPQQRTHGHPTLRAQWELIAISAITSHPQQRTHDHPTLRAQVTVRRRPLLYVVMLLLPTALLMLLDLLSFLIPAYLKQRLSVTATIFTGHFLFLIAVFTLFPPFTTKLPLIEVYLFGSLGLLGCSAMETAVVFQIANGRSEWFMKNIFPSLSLLSGRSQSETLLTDSDRQQTAGGAVEPNEALGLARSLLSDLARIGQDLRSMRQEQSRLGTCREVGCSVDRGYLYLHCLVLMVGGAALLAQWNKQA</sequence>
<feature type="transmembrane region" description="Helical" evidence="20">
    <location>
        <begin position="310"/>
        <end position="331"/>
    </location>
</feature>
<dbReference type="SUPFAM" id="SSF90112">
    <property type="entry name" value="Neurotransmitter-gated ion-channel transmembrane pore"/>
    <property type="match status" value="1"/>
</dbReference>
<dbReference type="PANTHER" id="PTHR18945">
    <property type="entry name" value="NEUROTRANSMITTER GATED ION CHANNEL"/>
    <property type="match status" value="1"/>
</dbReference>
<evidence type="ECO:0000256" key="11">
    <source>
        <dbReference type="ARBA" id="ARBA00023180"/>
    </source>
</evidence>
<dbReference type="PROSITE" id="PS00236">
    <property type="entry name" value="NEUROTR_ION_CHANNEL"/>
    <property type="match status" value="1"/>
</dbReference>
<keyword evidence="6" id="KW-0770">Synapse</keyword>
<evidence type="ECO:0000256" key="3">
    <source>
        <dbReference type="ARBA" id="ARBA00022692"/>
    </source>
</evidence>
<keyword evidence="14 20" id="KW-0407">Ion channel</keyword>
<evidence type="ECO:0000256" key="18">
    <source>
        <dbReference type="ARBA" id="ARBA00036634"/>
    </source>
</evidence>
<feature type="transmembrane region" description="Helical" evidence="20">
    <location>
        <begin position="454"/>
        <end position="473"/>
    </location>
</feature>
<evidence type="ECO:0000256" key="5">
    <source>
        <dbReference type="ARBA" id="ARBA00022989"/>
    </source>
</evidence>
<evidence type="ECO:0000313" key="23">
    <source>
        <dbReference type="Proteomes" id="UP001591681"/>
    </source>
</evidence>
<evidence type="ECO:0000256" key="19">
    <source>
        <dbReference type="ARBA" id="ARBA00037540"/>
    </source>
</evidence>
<evidence type="ECO:0000256" key="13">
    <source>
        <dbReference type="ARBA" id="ARBA00023286"/>
    </source>
</evidence>
<keyword evidence="7 20" id="KW-0406">Ion transport</keyword>
<dbReference type="Proteomes" id="UP001591681">
    <property type="component" value="Unassembled WGS sequence"/>
</dbReference>
<protein>
    <recommendedName>
        <fullName evidence="21">Neurotransmitter-gated ion-channel ligand-binding domain-containing protein</fullName>
    </recommendedName>
</protein>
<keyword evidence="11" id="KW-0325">Glycoprotein</keyword>
<dbReference type="InterPro" id="IPR018000">
    <property type="entry name" value="Neurotransmitter_ion_chnl_CS"/>
</dbReference>
<comment type="similarity">
    <text evidence="20">Belongs to the ligand-gated ion channel (TC 1.A.9) family.</text>
</comment>
<keyword evidence="1 20" id="KW-0813">Transport</keyword>
<comment type="caution">
    <text evidence="22">The sequence shown here is derived from an EMBL/GenBank/DDBJ whole genome shotgun (WGS) entry which is preliminary data.</text>
</comment>
<accession>A0ABD1JHP9</accession>
<keyword evidence="13" id="KW-1071">Ligand-gated ion channel</keyword>
<keyword evidence="3 20" id="KW-0812">Transmembrane</keyword>
<evidence type="ECO:0000256" key="1">
    <source>
        <dbReference type="ARBA" id="ARBA00022448"/>
    </source>
</evidence>